<evidence type="ECO:0000313" key="2">
    <source>
        <dbReference type="EMBL" id="ETE70403.1"/>
    </source>
</evidence>
<sequence length="143" mass="16661">MEREGKEEKEEEKEGREERKRKKERKRKRKRKKLPAPEQREMEREIQGWGLKPANPAQLCSGRSSLRKEKPSCRPFRRHFRGVSSRLDLESSALTLPGVKRTRLQASQWHPEETSTKPHTPTVPQSNPLLKQETLDPSCPVSS</sequence>
<feature type="compositionally biased region" description="Basic and acidic residues" evidence="1">
    <location>
        <begin position="1"/>
        <end position="18"/>
    </location>
</feature>
<evidence type="ECO:0000313" key="3">
    <source>
        <dbReference type="Proteomes" id="UP000018936"/>
    </source>
</evidence>
<feature type="compositionally biased region" description="Polar residues" evidence="1">
    <location>
        <begin position="117"/>
        <end position="129"/>
    </location>
</feature>
<dbReference type="EMBL" id="AZIM01000557">
    <property type="protein sequence ID" value="ETE70403.1"/>
    <property type="molecule type" value="Genomic_DNA"/>
</dbReference>
<feature type="region of interest" description="Disordered" evidence="1">
    <location>
        <begin position="1"/>
        <end position="143"/>
    </location>
</feature>
<protein>
    <submittedName>
        <fullName evidence="2">Uncharacterized protein</fullName>
    </submittedName>
</protein>
<name>V8P8R5_OPHHA</name>
<dbReference type="AlphaFoldDB" id="V8P8R5"/>
<reference evidence="2 3" key="1">
    <citation type="journal article" date="2013" name="Proc. Natl. Acad. Sci. U.S.A.">
        <title>The king cobra genome reveals dynamic gene evolution and adaptation in the snake venom system.</title>
        <authorList>
            <person name="Vonk F.J."/>
            <person name="Casewell N.R."/>
            <person name="Henkel C.V."/>
            <person name="Heimberg A.M."/>
            <person name="Jansen H.J."/>
            <person name="McCleary R.J."/>
            <person name="Kerkkamp H.M."/>
            <person name="Vos R.A."/>
            <person name="Guerreiro I."/>
            <person name="Calvete J.J."/>
            <person name="Wuster W."/>
            <person name="Woods A.E."/>
            <person name="Logan J.M."/>
            <person name="Harrison R.A."/>
            <person name="Castoe T.A."/>
            <person name="de Koning A.P."/>
            <person name="Pollock D.D."/>
            <person name="Yandell M."/>
            <person name="Calderon D."/>
            <person name="Renjifo C."/>
            <person name="Currier R.B."/>
            <person name="Salgado D."/>
            <person name="Pla D."/>
            <person name="Sanz L."/>
            <person name="Hyder A.S."/>
            <person name="Ribeiro J.M."/>
            <person name="Arntzen J.W."/>
            <person name="van den Thillart G.E."/>
            <person name="Boetzer M."/>
            <person name="Pirovano W."/>
            <person name="Dirks R.P."/>
            <person name="Spaink H.P."/>
            <person name="Duboule D."/>
            <person name="McGlinn E."/>
            <person name="Kini R.M."/>
            <person name="Richardson M.K."/>
        </authorList>
    </citation>
    <scope>NUCLEOTIDE SEQUENCE</scope>
    <source>
        <tissue evidence="2">Blood</tissue>
    </source>
</reference>
<feature type="compositionally biased region" description="Basic residues" evidence="1">
    <location>
        <begin position="19"/>
        <end position="34"/>
    </location>
</feature>
<dbReference type="Proteomes" id="UP000018936">
    <property type="component" value="Unassembled WGS sequence"/>
</dbReference>
<evidence type="ECO:0000256" key="1">
    <source>
        <dbReference type="SAM" id="MobiDB-lite"/>
    </source>
</evidence>
<comment type="caution">
    <text evidence="2">The sequence shown here is derived from an EMBL/GenBank/DDBJ whole genome shotgun (WGS) entry which is preliminary data.</text>
</comment>
<keyword evidence="3" id="KW-1185">Reference proteome</keyword>
<proteinExistence type="predicted"/>
<feature type="non-terminal residue" evidence="2">
    <location>
        <position position="1"/>
    </location>
</feature>
<accession>V8P8R5</accession>
<gene>
    <name evidence="2" type="ORF">L345_03788</name>
</gene>
<organism evidence="2 3">
    <name type="scientific">Ophiophagus hannah</name>
    <name type="common">King cobra</name>
    <name type="synonym">Naja hannah</name>
    <dbReference type="NCBI Taxonomy" id="8665"/>
    <lineage>
        <taxon>Eukaryota</taxon>
        <taxon>Metazoa</taxon>
        <taxon>Chordata</taxon>
        <taxon>Craniata</taxon>
        <taxon>Vertebrata</taxon>
        <taxon>Euteleostomi</taxon>
        <taxon>Lepidosauria</taxon>
        <taxon>Squamata</taxon>
        <taxon>Bifurcata</taxon>
        <taxon>Unidentata</taxon>
        <taxon>Episquamata</taxon>
        <taxon>Toxicofera</taxon>
        <taxon>Serpentes</taxon>
        <taxon>Colubroidea</taxon>
        <taxon>Elapidae</taxon>
        <taxon>Elapinae</taxon>
        <taxon>Ophiophagus</taxon>
    </lineage>
</organism>